<organism evidence="3 4">
    <name type="scientific">Verticillium longisporum</name>
    <name type="common">Verticillium dahliae var. longisporum</name>
    <dbReference type="NCBI Taxonomy" id="100787"/>
    <lineage>
        <taxon>Eukaryota</taxon>
        <taxon>Fungi</taxon>
        <taxon>Dikarya</taxon>
        <taxon>Ascomycota</taxon>
        <taxon>Pezizomycotina</taxon>
        <taxon>Sordariomycetes</taxon>
        <taxon>Hypocreomycetidae</taxon>
        <taxon>Glomerellales</taxon>
        <taxon>Plectosphaerellaceae</taxon>
        <taxon>Verticillium</taxon>
    </lineage>
</organism>
<evidence type="ECO:0000256" key="1">
    <source>
        <dbReference type="SAM" id="MobiDB-lite"/>
    </source>
</evidence>
<proteinExistence type="predicted"/>
<gene>
    <name evidence="3" type="ORF">BN1723_006961</name>
</gene>
<dbReference type="AlphaFoldDB" id="A0A0G4NIL2"/>
<feature type="region of interest" description="Disordered" evidence="1">
    <location>
        <begin position="176"/>
        <end position="202"/>
    </location>
</feature>
<keyword evidence="2" id="KW-1133">Transmembrane helix</keyword>
<evidence type="ECO:0008006" key="5">
    <source>
        <dbReference type="Google" id="ProtNLM"/>
    </source>
</evidence>
<feature type="transmembrane region" description="Helical" evidence="2">
    <location>
        <begin position="46"/>
        <end position="68"/>
    </location>
</feature>
<evidence type="ECO:0000313" key="4">
    <source>
        <dbReference type="Proteomes" id="UP000045706"/>
    </source>
</evidence>
<accession>A0A0G4NIL2</accession>
<sequence length="323" mass="34489">MAKGVALKFLQWFIRGVQFGCAAIVLGIFSYFLATLSNHNIHIATHVRAVTGISGAAVLYTILGLVLLCCLAGRIFTSAIAILLDLAFAGAFIYVAYANRHGASSCNGYVDTPYGRGRSAADVQGTDGFTNLPSFRQACRLQTACFAVAIVAIVFFLLSILVEVFLVRHHKKEKRFGPGPDNNYTSGSGGKKTRGPAGGLFGWRTKRKARGAGAFDNDNALPAHTSPDQVRNSYNTEATAVAPGQDAHPYAHPKTETGYGYTNGTGNGMANDHVVPPGTAYGVSNETHTHDAAYAQPLPQQTAGVHAGQTNPYRYEDGTFDRR</sequence>
<evidence type="ECO:0000256" key="2">
    <source>
        <dbReference type="SAM" id="Phobius"/>
    </source>
</evidence>
<feature type="compositionally biased region" description="Polar residues" evidence="1">
    <location>
        <begin position="302"/>
        <end position="312"/>
    </location>
</feature>
<name>A0A0G4NIL2_VERLO</name>
<feature type="compositionally biased region" description="Basic and acidic residues" evidence="1">
    <location>
        <begin position="314"/>
        <end position="323"/>
    </location>
</feature>
<feature type="transmembrane region" description="Helical" evidence="2">
    <location>
        <begin position="75"/>
        <end position="97"/>
    </location>
</feature>
<evidence type="ECO:0000313" key="3">
    <source>
        <dbReference type="EMBL" id="CRK46263.1"/>
    </source>
</evidence>
<dbReference type="Proteomes" id="UP000045706">
    <property type="component" value="Unassembled WGS sequence"/>
</dbReference>
<keyword evidence="2" id="KW-0472">Membrane</keyword>
<protein>
    <recommendedName>
        <fullName evidence="5">MARVEL domain-containing protein</fullName>
    </recommendedName>
</protein>
<feature type="non-terminal residue" evidence="3">
    <location>
        <position position="323"/>
    </location>
</feature>
<reference evidence="4" key="1">
    <citation type="submission" date="2015-05" db="EMBL/GenBank/DDBJ databases">
        <authorList>
            <person name="Fogelqvist Johan"/>
        </authorList>
    </citation>
    <scope>NUCLEOTIDE SEQUENCE [LARGE SCALE GENOMIC DNA]</scope>
</reference>
<keyword evidence="2" id="KW-0812">Transmembrane</keyword>
<feature type="region of interest" description="Disordered" evidence="1">
    <location>
        <begin position="302"/>
        <end position="323"/>
    </location>
</feature>
<dbReference type="EMBL" id="CVQI01035495">
    <property type="protein sequence ID" value="CRK46263.1"/>
    <property type="molecule type" value="Genomic_DNA"/>
</dbReference>
<feature type="transmembrane region" description="Helical" evidence="2">
    <location>
        <begin position="12"/>
        <end position="34"/>
    </location>
</feature>
<feature type="transmembrane region" description="Helical" evidence="2">
    <location>
        <begin position="141"/>
        <end position="166"/>
    </location>
</feature>
<feature type="region of interest" description="Disordered" evidence="1">
    <location>
        <begin position="212"/>
        <end position="231"/>
    </location>
</feature>